<protein>
    <submittedName>
        <fullName evidence="2">6954_t:CDS:1</fullName>
    </submittedName>
</protein>
<dbReference type="EMBL" id="CAJVPL010001524">
    <property type="protein sequence ID" value="CAG8575349.1"/>
    <property type="molecule type" value="Genomic_DNA"/>
</dbReference>
<feature type="region of interest" description="Disordered" evidence="1">
    <location>
        <begin position="1"/>
        <end position="43"/>
    </location>
</feature>
<comment type="caution">
    <text evidence="2">The sequence shown here is derived from an EMBL/GenBank/DDBJ whole genome shotgun (WGS) entry which is preliminary data.</text>
</comment>
<dbReference type="OrthoDB" id="10406148at2759"/>
<evidence type="ECO:0000313" key="3">
    <source>
        <dbReference type="Proteomes" id="UP000789831"/>
    </source>
</evidence>
<name>A0A9N9BNN3_9GLOM</name>
<evidence type="ECO:0000256" key="1">
    <source>
        <dbReference type="SAM" id="MobiDB-lite"/>
    </source>
</evidence>
<evidence type="ECO:0000313" key="2">
    <source>
        <dbReference type="EMBL" id="CAG8575349.1"/>
    </source>
</evidence>
<organism evidence="2 3">
    <name type="scientific">Ambispora gerdemannii</name>
    <dbReference type="NCBI Taxonomy" id="144530"/>
    <lineage>
        <taxon>Eukaryota</taxon>
        <taxon>Fungi</taxon>
        <taxon>Fungi incertae sedis</taxon>
        <taxon>Mucoromycota</taxon>
        <taxon>Glomeromycotina</taxon>
        <taxon>Glomeromycetes</taxon>
        <taxon>Archaeosporales</taxon>
        <taxon>Ambisporaceae</taxon>
        <taxon>Ambispora</taxon>
    </lineage>
</organism>
<dbReference type="Proteomes" id="UP000789831">
    <property type="component" value="Unassembled WGS sequence"/>
</dbReference>
<reference evidence="2" key="1">
    <citation type="submission" date="2021-06" db="EMBL/GenBank/DDBJ databases">
        <authorList>
            <person name="Kallberg Y."/>
            <person name="Tangrot J."/>
            <person name="Rosling A."/>
        </authorList>
    </citation>
    <scope>NUCLEOTIDE SEQUENCE</scope>
    <source>
        <strain evidence="2">MT106</strain>
    </source>
</reference>
<gene>
    <name evidence="2" type="ORF">AGERDE_LOCUS7849</name>
</gene>
<keyword evidence="3" id="KW-1185">Reference proteome</keyword>
<sequence>MSLSQANAKIMVQKGNSNGISKTKRVNAGSQKRRNSSIPDTTGRRHVWIVRNEIYKSSRATKKKIAETQCRKCLENDESVEIVESNLETLEKAVNKLSCT</sequence>
<proteinExistence type="predicted"/>
<feature type="non-terminal residue" evidence="2">
    <location>
        <position position="100"/>
    </location>
</feature>
<dbReference type="AlphaFoldDB" id="A0A9N9BNN3"/>
<accession>A0A9N9BNN3</accession>